<gene>
    <name evidence="12" type="primary">N4BP3</name>
</gene>
<evidence type="ECO:0000256" key="1">
    <source>
        <dbReference type="ARBA" id="ARBA00004279"/>
    </source>
</evidence>
<feature type="region of interest" description="Disordered" evidence="11">
    <location>
        <begin position="44"/>
        <end position="67"/>
    </location>
</feature>
<dbReference type="OMA" id="FSCKSMA"/>
<comment type="similarity">
    <text evidence="4">Belongs to the N4BP3 family.</text>
</comment>
<feature type="coiled-coil region" evidence="10">
    <location>
        <begin position="462"/>
        <end position="489"/>
    </location>
</feature>
<evidence type="ECO:0000256" key="3">
    <source>
        <dbReference type="ARBA" id="ARBA00004541"/>
    </source>
</evidence>
<dbReference type="RefSeq" id="XP_028975119.2">
    <property type="nucleotide sequence ID" value="XM_029119286.2"/>
</dbReference>
<feature type="region of interest" description="Disordered" evidence="11">
    <location>
        <begin position="489"/>
        <end position="522"/>
    </location>
</feature>
<keyword evidence="6" id="KW-0524">Neurogenesis</keyword>
<feature type="region of interest" description="Disordered" evidence="11">
    <location>
        <begin position="754"/>
        <end position="825"/>
    </location>
</feature>
<dbReference type="Bgee" id="ENSELUG00000006800">
    <property type="expression patterns" value="Expressed in liver and 12 other cell types or tissues"/>
</dbReference>
<comment type="subcellular location">
    <subcellularLocation>
        <location evidence="2">Cell projection</location>
        <location evidence="2">Axon</location>
    </subcellularLocation>
    <subcellularLocation>
        <location evidence="1">Cell projection</location>
        <location evidence="1">Dendrite</location>
    </subcellularLocation>
    <subcellularLocation>
        <location evidence="3">Cytoplasmic vesicle</location>
    </subcellularLocation>
</comment>
<reference evidence="12" key="3">
    <citation type="submission" date="2025-08" db="UniProtKB">
        <authorList>
            <consortium name="Ensembl"/>
        </authorList>
    </citation>
    <scope>IDENTIFICATION</scope>
</reference>
<keyword evidence="8" id="KW-0966">Cell projection</keyword>
<dbReference type="PANTHER" id="PTHR32274:SF1">
    <property type="entry name" value="NEDD4-BINDING PROTEIN 3"/>
    <property type="match status" value="1"/>
</dbReference>
<evidence type="ECO:0000256" key="4">
    <source>
        <dbReference type="ARBA" id="ARBA00010640"/>
    </source>
</evidence>
<evidence type="ECO:0000256" key="6">
    <source>
        <dbReference type="ARBA" id="ARBA00022902"/>
    </source>
</evidence>
<dbReference type="GO" id="GO:0031410">
    <property type="term" value="C:cytoplasmic vesicle"/>
    <property type="evidence" value="ECO:0007669"/>
    <property type="project" value="UniProtKB-SubCell"/>
</dbReference>
<dbReference type="InterPro" id="IPR033571">
    <property type="entry name" value="N4BP3"/>
</dbReference>
<feature type="coiled-coil region" evidence="10">
    <location>
        <begin position="313"/>
        <end position="347"/>
    </location>
</feature>
<evidence type="ECO:0000256" key="2">
    <source>
        <dbReference type="ARBA" id="ARBA00004489"/>
    </source>
</evidence>
<evidence type="ECO:0000256" key="5">
    <source>
        <dbReference type="ARBA" id="ARBA00022473"/>
    </source>
</evidence>
<dbReference type="GeneID" id="105026285"/>
<dbReference type="PANTHER" id="PTHR32274">
    <property type="entry name" value="NEDD4-BINDING PROTEIN 3"/>
    <property type="match status" value="1"/>
</dbReference>
<dbReference type="Proteomes" id="UP000265140">
    <property type="component" value="Chromosome 4"/>
</dbReference>
<evidence type="ECO:0000256" key="8">
    <source>
        <dbReference type="ARBA" id="ARBA00023273"/>
    </source>
</evidence>
<evidence type="ECO:0000313" key="13">
    <source>
        <dbReference type="Proteomes" id="UP000265140"/>
    </source>
</evidence>
<feature type="compositionally biased region" description="Polar residues" evidence="11">
    <location>
        <begin position="158"/>
        <end position="167"/>
    </location>
</feature>
<reference evidence="13" key="1">
    <citation type="journal article" date="2014" name="PLoS ONE">
        <title>The genome and linkage map of the northern pike (Esox lucius): conserved synteny revealed between the salmonid sister group and the Neoteleostei.</title>
        <authorList>
            <person name="Rondeau E.B."/>
            <person name="Minkley D.R."/>
            <person name="Leong J.S."/>
            <person name="Messmer A.M."/>
            <person name="Jantzen J.R."/>
            <person name="von Schalburg K.R."/>
            <person name="Lemon C."/>
            <person name="Bird N.H."/>
            <person name="Koop B.F."/>
        </authorList>
    </citation>
    <scope>NUCLEOTIDE SEQUENCE</scope>
</reference>
<dbReference type="AlphaFoldDB" id="A0A3P8ZN46"/>
<protein>
    <recommendedName>
        <fullName evidence="14">NEDD4 binding protein 3</fullName>
    </recommendedName>
</protein>
<reference evidence="12" key="4">
    <citation type="submission" date="2025-09" db="UniProtKB">
        <authorList>
            <consortium name="Ensembl"/>
        </authorList>
    </citation>
    <scope>IDENTIFICATION</scope>
</reference>
<dbReference type="RefSeq" id="XP_012988890.3">
    <property type="nucleotide sequence ID" value="XM_013133436.4"/>
</dbReference>
<keyword evidence="7 10" id="KW-0175">Coiled coil</keyword>
<sequence length="825" mass="91329">MATSVQTLPLTRDPKRRLLDTYCEATLPTSLLARYSMGSVGSLVERPAGSTGKGSQAVPQVGPRQTNGVLKKSFNQRELLNYLNITRKEPRAGSGSGSSRKDMFSSMQSIKREQEEENIHTKVYHKDGTEVNISKNIMGGKYEKSHVRPSAFKPVTPKNFSSMQNLYPSKMEDSEPGLSNGLHRAYAHTPKAVSTSSSSPSPSRHEGPTSSRTKAVVSMRGLSQDEDNLSDSGHHSMNSLPPYRPPFRPHLAQISASMGHINAIGSLDRASKVVRPSGVAMGDMATSCRSMATLSRLVPYGGEAPPPYEQSLSLSVEEVVRDLEERLVEKEHELKQVRRNLDESEGAIAQVFEGKQRLWEKEVEELKHLYAAKLRQVSQHAQRSQRAMQLQLNKAQQEKNRLQEKLDAVRKENEGEEPALKGTSPTLEETQWQVCQKSGEISLLKQQLRDSQAEVTSKLSELFQLKTQLRECRAELRNREEQINTLKTALQGLQPRRQGKDDAEDCGTLGSRGSGGAPGSTEERLRAELLLERRQSEAQATAFEEERQTWQTEKEKVIRYQRELQANYLDMFHRNELLDRELQHLRGAGGTLDRELQHLRGAGGTLDRELQHLRGAGGTLDRELEQFGGAGGTLDRELQHLGGAGGTLDRELQHLRGAGGTLDRELQHLRGAGGTLDRELQHLRGAGRTLDRELEQFGGAGGTLDRELQQFGGAGGTLDRELQHFGGAGGTLDREIQHLRGAGGMLDRELQQFGGAGGTLERELRVGKGERGGQEMEDYSNKSLKREGQEVKRGGSGRGEGERGDQDSKPPSVLPWIERIESSEI</sequence>
<evidence type="ECO:0000256" key="11">
    <source>
        <dbReference type="SAM" id="MobiDB-lite"/>
    </source>
</evidence>
<dbReference type="RefSeq" id="XP_028975120.2">
    <property type="nucleotide sequence ID" value="XM_029119287.2"/>
</dbReference>
<feature type="compositionally biased region" description="Polar residues" evidence="11">
    <location>
        <begin position="53"/>
        <end position="67"/>
    </location>
</feature>
<dbReference type="GO" id="GO:0007399">
    <property type="term" value="P:nervous system development"/>
    <property type="evidence" value="ECO:0007669"/>
    <property type="project" value="UniProtKB-KW"/>
</dbReference>
<feature type="region of interest" description="Disordered" evidence="11">
    <location>
        <begin position="409"/>
        <end position="428"/>
    </location>
</feature>
<keyword evidence="13" id="KW-1185">Reference proteome</keyword>
<evidence type="ECO:0000256" key="10">
    <source>
        <dbReference type="SAM" id="Coils"/>
    </source>
</evidence>
<dbReference type="GeneTree" id="ENSGT00940000158603"/>
<accession>A0A3P8ZN46</accession>
<dbReference type="Ensembl" id="ENSELUT00000010004.3">
    <property type="protein sequence ID" value="ENSELUP00000029772.3"/>
    <property type="gene ID" value="ENSELUG00000006800.3"/>
</dbReference>
<dbReference type="GO" id="GO:0030425">
    <property type="term" value="C:dendrite"/>
    <property type="evidence" value="ECO:0007669"/>
    <property type="project" value="UniProtKB-SubCell"/>
</dbReference>
<feature type="coiled-coil region" evidence="10">
    <location>
        <begin position="526"/>
        <end position="553"/>
    </location>
</feature>
<evidence type="ECO:0000256" key="9">
    <source>
        <dbReference type="ARBA" id="ARBA00023329"/>
    </source>
</evidence>
<feature type="region of interest" description="Disordered" evidence="11">
    <location>
        <begin position="142"/>
        <end position="244"/>
    </location>
</feature>
<reference evidence="12" key="2">
    <citation type="submission" date="2020-02" db="EMBL/GenBank/DDBJ databases">
        <title>Esox lucius (northern pike) genome, fEsoLuc1, primary haplotype.</title>
        <authorList>
            <person name="Myers G."/>
            <person name="Karagic N."/>
            <person name="Meyer A."/>
            <person name="Pippel M."/>
            <person name="Reichard M."/>
            <person name="Winkler S."/>
            <person name="Tracey A."/>
            <person name="Sims Y."/>
            <person name="Howe K."/>
            <person name="Rhie A."/>
            <person name="Formenti G."/>
            <person name="Durbin R."/>
            <person name="Fedrigo O."/>
            <person name="Jarvis E.D."/>
        </authorList>
    </citation>
    <scope>NUCLEOTIDE SEQUENCE [LARGE SCALE GENOMIC DNA]</scope>
</reference>
<keyword evidence="9" id="KW-0968">Cytoplasmic vesicle</keyword>
<evidence type="ECO:0008006" key="14">
    <source>
        <dbReference type="Google" id="ProtNLM"/>
    </source>
</evidence>
<evidence type="ECO:0000313" key="12">
    <source>
        <dbReference type="Ensembl" id="ENSELUP00000029772.3"/>
    </source>
</evidence>
<organism evidence="12 13">
    <name type="scientific">Esox lucius</name>
    <name type="common">Northern pike</name>
    <dbReference type="NCBI Taxonomy" id="8010"/>
    <lineage>
        <taxon>Eukaryota</taxon>
        <taxon>Metazoa</taxon>
        <taxon>Chordata</taxon>
        <taxon>Craniata</taxon>
        <taxon>Vertebrata</taxon>
        <taxon>Euteleostomi</taxon>
        <taxon>Actinopterygii</taxon>
        <taxon>Neopterygii</taxon>
        <taxon>Teleostei</taxon>
        <taxon>Protacanthopterygii</taxon>
        <taxon>Esociformes</taxon>
        <taxon>Esocidae</taxon>
        <taxon>Esox</taxon>
    </lineage>
</organism>
<keyword evidence="5" id="KW-0217">Developmental protein</keyword>
<evidence type="ECO:0000256" key="7">
    <source>
        <dbReference type="ARBA" id="ARBA00023054"/>
    </source>
</evidence>
<dbReference type="InParanoid" id="A0A3P8ZN46"/>
<feature type="compositionally biased region" description="Basic and acidic residues" evidence="11">
    <location>
        <begin position="760"/>
        <end position="774"/>
    </location>
</feature>
<name>A0A3P8ZN46_ESOLU</name>
<proteinExistence type="inferred from homology"/>
<feature type="compositionally biased region" description="Basic and acidic residues" evidence="11">
    <location>
        <begin position="784"/>
        <end position="808"/>
    </location>
</feature>
<dbReference type="GO" id="GO:0030424">
    <property type="term" value="C:axon"/>
    <property type="evidence" value="ECO:0007669"/>
    <property type="project" value="UniProtKB-SubCell"/>
</dbReference>
<dbReference type="Pfam" id="PF06818">
    <property type="entry name" value="Fez1"/>
    <property type="match status" value="2"/>
</dbReference>